<sequence length="84" mass="9206">MGIPVPEPISTGMEMGILELFGGEDGFPGYSAGRGGESAGDAPRYWCCCRGIPRAIVVTRFEILLVWDSLYLPYLQLLLQLDLL</sequence>
<accession>A0A2Z7CH08</accession>
<protein>
    <submittedName>
        <fullName evidence="1">Uncharacterized protein</fullName>
    </submittedName>
</protein>
<evidence type="ECO:0000313" key="2">
    <source>
        <dbReference type="Proteomes" id="UP000250235"/>
    </source>
</evidence>
<organism evidence="1 2">
    <name type="scientific">Dorcoceras hygrometricum</name>
    <dbReference type="NCBI Taxonomy" id="472368"/>
    <lineage>
        <taxon>Eukaryota</taxon>
        <taxon>Viridiplantae</taxon>
        <taxon>Streptophyta</taxon>
        <taxon>Embryophyta</taxon>
        <taxon>Tracheophyta</taxon>
        <taxon>Spermatophyta</taxon>
        <taxon>Magnoliopsida</taxon>
        <taxon>eudicotyledons</taxon>
        <taxon>Gunneridae</taxon>
        <taxon>Pentapetalae</taxon>
        <taxon>asterids</taxon>
        <taxon>lamiids</taxon>
        <taxon>Lamiales</taxon>
        <taxon>Gesneriaceae</taxon>
        <taxon>Didymocarpoideae</taxon>
        <taxon>Trichosporeae</taxon>
        <taxon>Loxocarpinae</taxon>
        <taxon>Dorcoceras</taxon>
    </lineage>
</organism>
<dbReference type="EMBL" id="KQ995682">
    <property type="protein sequence ID" value="KZV46290.1"/>
    <property type="molecule type" value="Genomic_DNA"/>
</dbReference>
<name>A0A2Z7CH08_9LAMI</name>
<gene>
    <name evidence="1" type="ORF">F511_22196</name>
</gene>
<proteinExistence type="predicted"/>
<dbReference type="AlphaFoldDB" id="A0A2Z7CH08"/>
<evidence type="ECO:0000313" key="1">
    <source>
        <dbReference type="EMBL" id="KZV46290.1"/>
    </source>
</evidence>
<keyword evidence="2" id="KW-1185">Reference proteome</keyword>
<reference evidence="1 2" key="1">
    <citation type="journal article" date="2015" name="Proc. Natl. Acad. Sci. U.S.A.">
        <title>The resurrection genome of Boea hygrometrica: A blueprint for survival of dehydration.</title>
        <authorList>
            <person name="Xiao L."/>
            <person name="Yang G."/>
            <person name="Zhang L."/>
            <person name="Yang X."/>
            <person name="Zhao S."/>
            <person name="Ji Z."/>
            <person name="Zhou Q."/>
            <person name="Hu M."/>
            <person name="Wang Y."/>
            <person name="Chen M."/>
            <person name="Xu Y."/>
            <person name="Jin H."/>
            <person name="Xiao X."/>
            <person name="Hu G."/>
            <person name="Bao F."/>
            <person name="Hu Y."/>
            <person name="Wan P."/>
            <person name="Li L."/>
            <person name="Deng X."/>
            <person name="Kuang T."/>
            <person name="Xiang C."/>
            <person name="Zhu J.K."/>
            <person name="Oliver M.J."/>
            <person name="He Y."/>
        </authorList>
    </citation>
    <scope>NUCLEOTIDE SEQUENCE [LARGE SCALE GENOMIC DNA]</scope>
    <source>
        <strain evidence="2">cv. XS01</strain>
    </source>
</reference>
<dbReference type="Proteomes" id="UP000250235">
    <property type="component" value="Unassembled WGS sequence"/>
</dbReference>